<comment type="subcellular location">
    <subcellularLocation>
        <location evidence="1">Endomembrane system</location>
        <topology evidence="1">Peripheral membrane protein</topology>
    </subcellularLocation>
    <subcellularLocation>
        <location evidence="2">Endoplasmic reticulum membrane</location>
    </subcellularLocation>
</comment>
<dbReference type="InterPro" id="IPR000182">
    <property type="entry name" value="GNAT_dom"/>
</dbReference>
<evidence type="ECO:0000259" key="9">
    <source>
        <dbReference type="PROSITE" id="PS51186"/>
    </source>
</evidence>
<reference evidence="10" key="1">
    <citation type="submission" date="2020-05" db="EMBL/GenBank/DDBJ databases">
        <title>Phylogenomic resolution of chytrid fungi.</title>
        <authorList>
            <person name="Stajich J.E."/>
            <person name="Amses K."/>
            <person name="Simmons R."/>
            <person name="Seto K."/>
            <person name="Myers J."/>
            <person name="Bonds A."/>
            <person name="Quandt C.A."/>
            <person name="Barry K."/>
            <person name="Liu P."/>
            <person name="Grigoriev I."/>
            <person name="Longcore J.E."/>
            <person name="James T.Y."/>
        </authorList>
    </citation>
    <scope>NUCLEOTIDE SEQUENCE</scope>
    <source>
        <strain evidence="10">PLAUS21</strain>
    </source>
</reference>
<evidence type="ECO:0000256" key="3">
    <source>
        <dbReference type="ARBA" id="ARBA00011738"/>
    </source>
</evidence>
<dbReference type="GO" id="GO:0004343">
    <property type="term" value="F:glucosamine 6-phosphate N-acetyltransferase activity"/>
    <property type="evidence" value="ECO:0007669"/>
    <property type="project" value="UniProtKB-UniRule"/>
</dbReference>
<keyword evidence="5" id="KW-0256">Endoplasmic reticulum</keyword>
<comment type="caution">
    <text evidence="10">The sequence shown here is derived from an EMBL/GenBank/DDBJ whole genome shotgun (WGS) entry which is preliminary data.</text>
</comment>
<evidence type="ECO:0000256" key="6">
    <source>
        <dbReference type="ARBA" id="ARBA00023136"/>
    </source>
</evidence>
<dbReference type="Gene3D" id="3.40.630.30">
    <property type="match status" value="1"/>
</dbReference>
<dbReference type="EC" id="2.3.1.4" evidence="8"/>
<dbReference type="InterPro" id="IPR039143">
    <property type="entry name" value="GNPNAT1-like"/>
</dbReference>
<evidence type="ECO:0000256" key="7">
    <source>
        <dbReference type="ARBA" id="ARBA00023315"/>
    </source>
</evidence>
<evidence type="ECO:0000256" key="1">
    <source>
        <dbReference type="ARBA" id="ARBA00004184"/>
    </source>
</evidence>
<keyword evidence="11" id="KW-1185">Reference proteome</keyword>
<dbReference type="FunFam" id="3.40.630.30:FF:000048">
    <property type="entry name" value="Glucosamine 6-phosphate N-acetyltransferase"/>
    <property type="match status" value="1"/>
</dbReference>
<dbReference type="Pfam" id="PF00583">
    <property type="entry name" value="Acetyltransf_1"/>
    <property type="match status" value="1"/>
</dbReference>
<dbReference type="SUPFAM" id="SSF55729">
    <property type="entry name" value="Acyl-CoA N-acyltransferases (Nat)"/>
    <property type="match status" value="1"/>
</dbReference>
<evidence type="ECO:0000256" key="8">
    <source>
        <dbReference type="RuleBase" id="RU365086"/>
    </source>
</evidence>
<protein>
    <recommendedName>
        <fullName evidence="8">Glucosamine 6-phosphate N-acetyltransferase</fullName>
        <ecNumber evidence="8">2.3.1.4</ecNumber>
    </recommendedName>
</protein>
<dbReference type="AlphaFoldDB" id="A0AAD5Y4N7"/>
<dbReference type="GO" id="GO:0006048">
    <property type="term" value="P:UDP-N-acetylglucosamine biosynthetic process"/>
    <property type="evidence" value="ECO:0007669"/>
    <property type="project" value="UniProtKB-UniRule"/>
</dbReference>
<proteinExistence type="inferred from homology"/>
<keyword evidence="4 8" id="KW-0808">Transferase</keyword>
<feature type="domain" description="N-acetyltransferase" evidence="9">
    <location>
        <begin position="22"/>
        <end position="170"/>
    </location>
</feature>
<evidence type="ECO:0000256" key="2">
    <source>
        <dbReference type="ARBA" id="ARBA00004586"/>
    </source>
</evidence>
<comment type="subunit">
    <text evidence="3">Homodimer.</text>
</comment>
<evidence type="ECO:0000256" key="4">
    <source>
        <dbReference type="ARBA" id="ARBA00022679"/>
    </source>
</evidence>
<dbReference type="PANTHER" id="PTHR13355:SF11">
    <property type="entry name" value="GLUCOSAMINE 6-PHOSPHATE N-ACETYLTRANSFERASE"/>
    <property type="match status" value="1"/>
</dbReference>
<dbReference type="EMBL" id="JADGKB010000024">
    <property type="protein sequence ID" value="KAJ3258711.1"/>
    <property type="molecule type" value="Genomic_DNA"/>
</dbReference>
<dbReference type="InterPro" id="IPR016181">
    <property type="entry name" value="Acyl_CoA_acyltransferase"/>
</dbReference>
<comment type="catalytic activity">
    <reaction evidence="8">
        <text>D-glucosamine 6-phosphate + acetyl-CoA = N-acetyl-D-glucosamine 6-phosphate + CoA + H(+)</text>
        <dbReference type="Rhea" id="RHEA:10292"/>
        <dbReference type="ChEBI" id="CHEBI:15378"/>
        <dbReference type="ChEBI" id="CHEBI:57287"/>
        <dbReference type="ChEBI" id="CHEBI:57288"/>
        <dbReference type="ChEBI" id="CHEBI:57513"/>
        <dbReference type="ChEBI" id="CHEBI:58725"/>
        <dbReference type="EC" id="2.3.1.4"/>
    </reaction>
</comment>
<evidence type="ECO:0000256" key="5">
    <source>
        <dbReference type="ARBA" id="ARBA00022824"/>
    </source>
</evidence>
<name>A0AAD5Y4N7_9FUNG</name>
<accession>A0AAD5Y4N7</accession>
<sequence length="170" mass="19381">MVSEMQFPMTDISLQVEIPSPYRFRPLMKSDYQPFLKLLSQLTSVGNISESQFDNQFDWLVNHNDTQRTLVIENTENNQLVGSGSIIVERKFIHECGMVGHIEDIVICESTRGKKLGKCLIDQLAHIGETMGCYKVLLSCAEKNVGFYEKCGLTRKEVTMARYFIVYPSS</sequence>
<dbReference type="PANTHER" id="PTHR13355">
    <property type="entry name" value="GLUCOSAMINE 6-PHOSPHATE N-ACETYLTRANSFERASE"/>
    <property type="match status" value="1"/>
</dbReference>
<dbReference type="Proteomes" id="UP001210925">
    <property type="component" value="Unassembled WGS sequence"/>
</dbReference>
<organism evidence="10 11">
    <name type="scientific">Boothiomyces macroporosus</name>
    <dbReference type="NCBI Taxonomy" id="261099"/>
    <lineage>
        <taxon>Eukaryota</taxon>
        <taxon>Fungi</taxon>
        <taxon>Fungi incertae sedis</taxon>
        <taxon>Chytridiomycota</taxon>
        <taxon>Chytridiomycota incertae sedis</taxon>
        <taxon>Chytridiomycetes</taxon>
        <taxon>Rhizophydiales</taxon>
        <taxon>Terramycetaceae</taxon>
        <taxon>Boothiomyces</taxon>
    </lineage>
</organism>
<dbReference type="CDD" id="cd04301">
    <property type="entry name" value="NAT_SF"/>
    <property type="match status" value="1"/>
</dbReference>
<gene>
    <name evidence="10" type="primary">GNPNAT1</name>
    <name evidence="10" type="ORF">HK103_003305</name>
</gene>
<dbReference type="GO" id="GO:0005789">
    <property type="term" value="C:endoplasmic reticulum membrane"/>
    <property type="evidence" value="ECO:0007669"/>
    <property type="project" value="UniProtKB-SubCell"/>
</dbReference>
<keyword evidence="6" id="KW-0472">Membrane</keyword>
<comment type="similarity">
    <text evidence="8">Belongs to the acetyltransferase family. GNA1 subfamily.</text>
</comment>
<comment type="pathway">
    <text evidence="8">Nucleotide-sugar biosynthesis; UDP-N-acetyl-alpha-D-glucosamine biosynthesis; N-acetyl-alpha-D-glucosamine 1-phosphate from alpha-D-glucosamine 6-phosphate (route I): step 1/2.</text>
</comment>
<dbReference type="PROSITE" id="PS51186">
    <property type="entry name" value="GNAT"/>
    <property type="match status" value="1"/>
</dbReference>
<evidence type="ECO:0000313" key="11">
    <source>
        <dbReference type="Proteomes" id="UP001210925"/>
    </source>
</evidence>
<keyword evidence="7 8" id="KW-0012">Acyltransferase</keyword>
<evidence type="ECO:0000313" key="10">
    <source>
        <dbReference type="EMBL" id="KAJ3258711.1"/>
    </source>
</evidence>